<dbReference type="PANTHER" id="PTHR24343:SF558">
    <property type="entry name" value="PROTEIN KINASE DOMAIN-CONTAINING PROTEIN"/>
    <property type="match status" value="1"/>
</dbReference>
<feature type="compositionally biased region" description="Basic and acidic residues" evidence="11">
    <location>
        <begin position="108"/>
        <end position="121"/>
    </location>
</feature>
<dbReference type="FunFam" id="1.10.510.10:FF:000183">
    <property type="entry name" value="Serine/threonine-protein kinase hal4"/>
    <property type="match status" value="1"/>
</dbReference>
<reference evidence="13" key="1">
    <citation type="journal article" date="2020" name="BMC Genomics">
        <title>Correction to: Identification and distribution of gene clusters required for synthesis of sphingolipid metabolism inhibitors in diverse species of the filamentous fungus Fusarium.</title>
        <authorList>
            <person name="Kim H.S."/>
            <person name="Lohmar J.M."/>
            <person name="Busman M."/>
            <person name="Brown D.W."/>
            <person name="Naumann T.A."/>
            <person name="Divon H.H."/>
            <person name="Lysoe E."/>
            <person name="Uhlig S."/>
            <person name="Proctor R.H."/>
        </authorList>
    </citation>
    <scope>NUCLEOTIDE SEQUENCE</scope>
    <source>
        <strain evidence="13">NRRL 22465</strain>
    </source>
</reference>
<dbReference type="SUPFAM" id="SSF56112">
    <property type="entry name" value="Protein kinase-like (PK-like)"/>
    <property type="match status" value="1"/>
</dbReference>
<evidence type="ECO:0000313" key="13">
    <source>
        <dbReference type="EMBL" id="KAF4975275.1"/>
    </source>
</evidence>
<evidence type="ECO:0000256" key="1">
    <source>
        <dbReference type="ARBA" id="ARBA00012513"/>
    </source>
</evidence>
<dbReference type="InterPro" id="IPR011009">
    <property type="entry name" value="Kinase-like_dom_sf"/>
</dbReference>
<dbReference type="PANTHER" id="PTHR24343">
    <property type="entry name" value="SERINE/THREONINE KINASE"/>
    <property type="match status" value="1"/>
</dbReference>
<evidence type="ECO:0000256" key="3">
    <source>
        <dbReference type="ARBA" id="ARBA00022679"/>
    </source>
</evidence>
<comment type="caution">
    <text evidence="13">The sequence shown here is derived from an EMBL/GenBank/DDBJ whole genome shotgun (WGS) entry which is preliminary data.</text>
</comment>
<gene>
    <name evidence="13" type="ORF">FZEAL_7906</name>
</gene>
<dbReference type="PROSITE" id="PS50011">
    <property type="entry name" value="PROTEIN_KINASE_DOM"/>
    <property type="match status" value="1"/>
</dbReference>
<comment type="catalytic activity">
    <reaction evidence="7">
        <text>L-threonyl-[protein] + ATP = O-phospho-L-threonyl-[protein] + ADP + H(+)</text>
        <dbReference type="Rhea" id="RHEA:46608"/>
        <dbReference type="Rhea" id="RHEA-COMP:11060"/>
        <dbReference type="Rhea" id="RHEA-COMP:11605"/>
        <dbReference type="ChEBI" id="CHEBI:15378"/>
        <dbReference type="ChEBI" id="CHEBI:30013"/>
        <dbReference type="ChEBI" id="CHEBI:30616"/>
        <dbReference type="ChEBI" id="CHEBI:61977"/>
        <dbReference type="ChEBI" id="CHEBI:456216"/>
        <dbReference type="EC" id="2.7.11.1"/>
    </reaction>
</comment>
<dbReference type="EMBL" id="JABEYC010000657">
    <property type="protein sequence ID" value="KAF4975275.1"/>
    <property type="molecule type" value="Genomic_DNA"/>
</dbReference>
<evidence type="ECO:0000256" key="7">
    <source>
        <dbReference type="ARBA" id="ARBA00047899"/>
    </source>
</evidence>
<dbReference type="Pfam" id="PF00069">
    <property type="entry name" value="Pkinase"/>
    <property type="match status" value="1"/>
</dbReference>
<dbReference type="OrthoDB" id="6513151at2759"/>
<evidence type="ECO:0000256" key="4">
    <source>
        <dbReference type="ARBA" id="ARBA00022741"/>
    </source>
</evidence>
<dbReference type="EC" id="2.7.11.1" evidence="1"/>
<dbReference type="GO" id="GO:0004674">
    <property type="term" value="F:protein serine/threonine kinase activity"/>
    <property type="evidence" value="ECO:0007669"/>
    <property type="project" value="UniProtKB-KW"/>
</dbReference>
<comment type="catalytic activity">
    <reaction evidence="8">
        <text>L-seryl-[protein] + ATP = O-phospho-L-seryl-[protein] + ADP + H(+)</text>
        <dbReference type="Rhea" id="RHEA:17989"/>
        <dbReference type="Rhea" id="RHEA-COMP:9863"/>
        <dbReference type="Rhea" id="RHEA-COMP:11604"/>
        <dbReference type="ChEBI" id="CHEBI:15378"/>
        <dbReference type="ChEBI" id="CHEBI:29999"/>
        <dbReference type="ChEBI" id="CHEBI:30616"/>
        <dbReference type="ChEBI" id="CHEBI:83421"/>
        <dbReference type="ChEBI" id="CHEBI:456216"/>
        <dbReference type="EC" id="2.7.11.1"/>
    </reaction>
</comment>
<evidence type="ECO:0000313" key="14">
    <source>
        <dbReference type="Proteomes" id="UP000635477"/>
    </source>
</evidence>
<evidence type="ECO:0000256" key="2">
    <source>
        <dbReference type="ARBA" id="ARBA00022527"/>
    </source>
</evidence>
<dbReference type="InterPro" id="IPR017441">
    <property type="entry name" value="Protein_kinase_ATP_BS"/>
</dbReference>
<keyword evidence="14" id="KW-1185">Reference proteome</keyword>
<keyword evidence="4 10" id="KW-0547">Nucleotide-binding</keyword>
<feature type="binding site" evidence="10">
    <location>
        <position position="251"/>
    </location>
    <ligand>
        <name>ATP</name>
        <dbReference type="ChEBI" id="CHEBI:30616"/>
    </ligand>
</feature>
<evidence type="ECO:0000259" key="12">
    <source>
        <dbReference type="PROSITE" id="PS50011"/>
    </source>
</evidence>
<keyword evidence="3" id="KW-0808">Transferase</keyword>
<feature type="compositionally biased region" description="Polar residues" evidence="11">
    <location>
        <begin position="92"/>
        <end position="107"/>
    </location>
</feature>
<reference evidence="13" key="2">
    <citation type="submission" date="2020-05" db="EMBL/GenBank/DDBJ databases">
        <authorList>
            <person name="Kim H.-S."/>
            <person name="Proctor R.H."/>
            <person name="Brown D.W."/>
        </authorList>
    </citation>
    <scope>NUCLEOTIDE SEQUENCE</scope>
    <source>
        <strain evidence="13">NRRL 22465</strain>
    </source>
</reference>
<dbReference type="PROSITE" id="PS00108">
    <property type="entry name" value="PROTEIN_KINASE_ST"/>
    <property type="match status" value="1"/>
</dbReference>
<accession>A0A8H4UEX4</accession>
<feature type="compositionally biased region" description="Basic and acidic residues" evidence="11">
    <location>
        <begin position="51"/>
        <end position="60"/>
    </location>
</feature>
<dbReference type="GO" id="GO:0005829">
    <property type="term" value="C:cytosol"/>
    <property type="evidence" value="ECO:0007669"/>
    <property type="project" value="TreeGrafter"/>
</dbReference>
<keyword evidence="6 10" id="KW-0067">ATP-binding</keyword>
<evidence type="ECO:0000256" key="6">
    <source>
        <dbReference type="ARBA" id="ARBA00022840"/>
    </source>
</evidence>
<feature type="compositionally biased region" description="Low complexity" evidence="11">
    <location>
        <begin position="7"/>
        <end position="23"/>
    </location>
</feature>
<dbReference type="Gene3D" id="1.10.510.10">
    <property type="entry name" value="Transferase(Phosphotransferase) domain 1"/>
    <property type="match status" value="1"/>
</dbReference>
<evidence type="ECO:0000256" key="11">
    <source>
        <dbReference type="SAM" id="MobiDB-lite"/>
    </source>
</evidence>
<evidence type="ECO:0000256" key="9">
    <source>
        <dbReference type="ARBA" id="ARBA00078109"/>
    </source>
</evidence>
<name>A0A8H4UEX4_9HYPO</name>
<dbReference type="GO" id="GO:0005524">
    <property type="term" value="F:ATP binding"/>
    <property type="evidence" value="ECO:0007669"/>
    <property type="project" value="UniProtKB-UniRule"/>
</dbReference>
<dbReference type="PROSITE" id="PS00107">
    <property type="entry name" value="PROTEIN_KINASE_ATP"/>
    <property type="match status" value="1"/>
</dbReference>
<evidence type="ECO:0000256" key="5">
    <source>
        <dbReference type="ARBA" id="ARBA00022777"/>
    </source>
</evidence>
<protein>
    <recommendedName>
        <fullName evidence="1">non-specific serine/threonine protein kinase</fullName>
        <ecNumber evidence="1">2.7.11.1</ecNumber>
    </recommendedName>
    <alternativeName>
        <fullName evidence="9">Halotolerance protein 4</fullName>
    </alternativeName>
</protein>
<sequence>MPTAPGSSKPPSASSSKPSSIKSQDGIKKSPGLTPQNGAAAANGVPPQSDTHLKPMDKTSVKNRLTRMFSSKDASRVATPAPSSVDLPTRPRASSTNGTSTPAAKTSSTEKDDKPMTKASDKPASLAKSTRSSGNKEPPQRFVVDSQLQGGHEHHLKSSRRQEKLSDMWRAILGKKQETADHDLSLVSNWVDTLQQEKDEAGDRKGGPNASSTLVEKYGKCQEVVGRGAFGIVRISHKKLGGSGEKLFAVKEFRRRPEETEKKYSKRLTAEFCISSSLRHPNVIHTLDLLKDSKGDYCEVMEFCAGGDLYTLVLSSGKLEVLEADCLFKQMMRGVEYLHEMGVAHRDLKPENLLLTTRGALKITDFGNGECFRMAWETDAHMVSGLCGSAPYIAPEEYTDKEFDARAVDVWACGVIYMAMRTGRHLWRLAKKDDDEFYARYLEGRRDEEGYGPIESLHRARCRNVIYSVLDPHPTRRLTAAQVLKSEWVREIKLCKAGEEGLS</sequence>
<feature type="region of interest" description="Disordered" evidence="11">
    <location>
        <begin position="1"/>
        <end position="163"/>
    </location>
</feature>
<dbReference type="AlphaFoldDB" id="A0A8H4UEX4"/>
<proteinExistence type="predicted"/>
<keyword evidence="5" id="KW-0418">Kinase</keyword>
<evidence type="ECO:0000256" key="10">
    <source>
        <dbReference type="PROSITE-ProRule" id="PRU10141"/>
    </source>
</evidence>
<feature type="domain" description="Protein kinase" evidence="12">
    <location>
        <begin position="219"/>
        <end position="489"/>
    </location>
</feature>
<dbReference type="GO" id="GO:0030003">
    <property type="term" value="P:intracellular monoatomic cation homeostasis"/>
    <property type="evidence" value="ECO:0007669"/>
    <property type="project" value="TreeGrafter"/>
</dbReference>
<keyword evidence="2" id="KW-0723">Serine/threonine-protein kinase</keyword>
<organism evidence="13 14">
    <name type="scientific">Fusarium zealandicum</name>
    <dbReference type="NCBI Taxonomy" id="1053134"/>
    <lineage>
        <taxon>Eukaryota</taxon>
        <taxon>Fungi</taxon>
        <taxon>Dikarya</taxon>
        <taxon>Ascomycota</taxon>
        <taxon>Pezizomycotina</taxon>
        <taxon>Sordariomycetes</taxon>
        <taxon>Hypocreomycetidae</taxon>
        <taxon>Hypocreales</taxon>
        <taxon>Nectriaceae</taxon>
        <taxon>Fusarium</taxon>
        <taxon>Fusarium staphyleae species complex</taxon>
    </lineage>
</organism>
<dbReference type="InterPro" id="IPR000719">
    <property type="entry name" value="Prot_kinase_dom"/>
</dbReference>
<evidence type="ECO:0000256" key="8">
    <source>
        <dbReference type="ARBA" id="ARBA00048679"/>
    </source>
</evidence>
<dbReference type="SMART" id="SM00220">
    <property type="entry name" value="S_TKc"/>
    <property type="match status" value="1"/>
</dbReference>
<dbReference type="CDD" id="cd13994">
    <property type="entry name" value="STKc_HAL4_like"/>
    <property type="match status" value="1"/>
</dbReference>
<dbReference type="InterPro" id="IPR008271">
    <property type="entry name" value="Ser/Thr_kinase_AS"/>
</dbReference>
<dbReference type="Proteomes" id="UP000635477">
    <property type="component" value="Unassembled WGS sequence"/>
</dbReference>